<accession>A0ABT4MKC0</accession>
<evidence type="ECO:0000256" key="6">
    <source>
        <dbReference type="ARBA" id="ARBA00023136"/>
    </source>
</evidence>
<feature type="region of interest" description="Disordered" evidence="7">
    <location>
        <begin position="189"/>
        <end position="217"/>
    </location>
</feature>
<evidence type="ECO:0000256" key="5">
    <source>
        <dbReference type="ARBA" id="ARBA00022989"/>
    </source>
</evidence>
<evidence type="ECO:0000313" key="10">
    <source>
        <dbReference type="Proteomes" id="UP001081071"/>
    </source>
</evidence>
<dbReference type="EMBL" id="JAPWIJ010000011">
    <property type="protein sequence ID" value="MCZ4521439.1"/>
    <property type="molecule type" value="Genomic_DNA"/>
</dbReference>
<dbReference type="PANTHER" id="PTHR34584:SF1">
    <property type="entry name" value="NA(+)_H(+) ANTIPORTER SUBUNIT E1"/>
    <property type="match status" value="1"/>
</dbReference>
<evidence type="ECO:0000256" key="3">
    <source>
        <dbReference type="ARBA" id="ARBA00022475"/>
    </source>
</evidence>
<sequence length="217" mass="24561">MKMKMDRSILLRLWTLAWLTAIWVLLWGNVSAANILGGIAVGLLIMVLLPLPRVPVEGRIHVFSLVKLAVVFLYYAMESSVSVAWLAIRPKAPPVTGVLRCRIAIKSDLVLTLFVDAMNLVPGTMVLEIDRTRRLLYVHVLDMGTQKAVDGFYAYVRHLEKLFIAGFERDSDWKPSPLHYQEYEQYHGVLGDDPVPADSDAPRDDKKTDDKRKGDWS</sequence>
<keyword evidence="6 8" id="KW-0472">Membrane</keyword>
<dbReference type="InterPro" id="IPR002758">
    <property type="entry name" value="Cation_antiport_E"/>
</dbReference>
<feature type="transmembrane region" description="Helical" evidence="8">
    <location>
        <begin position="9"/>
        <end position="26"/>
    </location>
</feature>
<feature type="compositionally biased region" description="Basic and acidic residues" evidence="7">
    <location>
        <begin position="200"/>
        <end position="217"/>
    </location>
</feature>
<evidence type="ECO:0000256" key="1">
    <source>
        <dbReference type="ARBA" id="ARBA00004651"/>
    </source>
</evidence>
<keyword evidence="4 8" id="KW-0812">Transmembrane</keyword>
<feature type="transmembrane region" description="Helical" evidence="8">
    <location>
        <begin position="63"/>
        <end position="88"/>
    </location>
</feature>
<keyword evidence="5 8" id="KW-1133">Transmembrane helix</keyword>
<name>A0ABT4MKC0_9NOCA</name>
<dbReference type="PANTHER" id="PTHR34584">
    <property type="entry name" value="NA(+)/H(+) ANTIPORTER SUBUNIT E1"/>
    <property type="match status" value="1"/>
</dbReference>
<evidence type="ECO:0000256" key="7">
    <source>
        <dbReference type="SAM" id="MobiDB-lite"/>
    </source>
</evidence>
<comment type="caution">
    <text evidence="9">The sequence shown here is derived from an EMBL/GenBank/DDBJ whole genome shotgun (WGS) entry which is preliminary data.</text>
</comment>
<gene>
    <name evidence="9" type="ORF">O4220_23220</name>
</gene>
<evidence type="ECO:0000256" key="2">
    <source>
        <dbReference type="ARBA" id="ARBA00006228"/>
    </source>
</evidence>
<reference evidence="9" key="1">
    <citation type="submission" date="2022-12" db="EMBL/GenBank/DDBJ databases">
        <authorList>
            <person name="Krivoruchko A.V."/>
            <person name="Elkin A."/>
        </authorList>
    </citation>
    <scope>NUCLEOTIDE SEQUENCE</scope>
    <source>
        <strain evidence="9">IEGM 1391</strain>
    </source>
</reference>
<evidence type="ECO:0000313" key="9">
    <source>
        <dbReference type="EMBL" id="MCZ4521439.1"/>
    </source>
</evidence>
<organism evidence="9 10">
    <name type="scientific">Rhodococcus ruber</name>
    <dbReference type="NCBI Taxonomy" id="1830"/>
    <lineage>
        <taxon>Bacteria</taxon>
        <taxon>Bacillati</taxon>
        <taxon>Actinomycetota</taxon>
        <taxon>Actinomycetes</taxon>
        <taxon>Mycobacteriales</taxon>
        <taxon>Nocardiaceae</taxon>
        <taxon>Rhodococcus</taxon>
    </lineage>
</organism>
<keyword evidence="3" id="KW-1003">Cell membrane</keyword>
<evidence type="ECO:0000256" key="8">
    <source>
        <dbReference type="SAM" id="Phobius"/>
    </source>
</evidence>
<proteinExistence type="inferred from homology"/>
<dbReference type="Pfam" id="PF01899">
    <property type="entry name" value="MNHE"/>
    <property type="match status" value="1"/>
</dbReference>
<feature type="transmembrane region" description="Helical" evidence="8">
    <location>
        <begin position="32"/>
        <end position="51"/>
    </location>
</feature>
<dbReference type="NCBIfam" id="NF006521">
    <property type="entry name" value="PRK08965.1-5"/>
    <property type="match status" value="1"/>
</dbReference>
<comment type="similarity">
    <text evidence="2">Belongs to the CPA3 antiporters (TC 2.A.63) subunit E family.</text>
</comment>
<protein>
    <submittedName>
        <fullName evidence="9">Na+/H+ antiporter subunit E</fullName>
    </submittedName>
</protein>
<keyword evidence="10" id="KW-1185">Reference proteome</keyword>
<comment type="subcellular location">
    <subcellularLocation>
        <location evidence="1">Cell membrane</location>
        <topology evidence="1">Multi-pass membrane protein</topology>
    </subcellularLocation>
</comment>
<evidence type="ECO:0000256" key="4">
    <source>
        <dbReference type="ARBA" id="ARBA00022692"/>
    </source>
</evidence>
<dbReference type="Proteomes" id="UP001081071">
    <property type="component" value="Unassembled WGS sequence"/>
</dbReference>